<dbReference type="PANTHER" id="PTHR11895">
    <property type="entry name" value="TRANSAMIDASE"/>
    <property type="match status" value="1"/>
</dbReference>
<feature type="compositionally biased region" description="Basic residues" evidence="1">
    <location>
        <begin position="237"/>
        <end position="261"/>
    </location>
</feature>
<evidence type="ECO:0000313" key="3">
    <source>
        <dbReference type="EMBL" id="MCT4368964.1"/>
    </source>
</evidence>
<dbReference type="InterPro" id="IPR000120">
    <property type="entry name" value="Amidase"/>
</dbReference>
<reference evidence="4" key="1">
    <citation type="submission" date="2023-07" db="EMBL/GenBank/DDBJ databases">
        <title>Yangia mangrovi SAOS 153D genome.</title>
        <authorList>
            <person name="Verma A."/>
            <person name="Pal Y."/>
            <person name="Sundharam S."/>
            <person name="Bisht B."/>
            <person name="Srinivasan K."/>
        </authorList>
    </citation>
    <scope>NUCLEOTIDE SEQUENCE [LARGE SCALE GENOMIC DNA]</scope>
    <source>
        <strain evidence="4">SAOS 153D</strain>
    </source>
</reference>
<gene>
    <name evidence="3" type="ORF">CLG85_000840</name>
</gene>
<feature type="compositionally biased region" description="Basic residues" evidence="1">
    <location>
        <begin position="145"/>
        <end position="174"/>
    </location>
</feature>
<dbReference type="InterPro" id="IPR036928">
    <property type="entry name" value="AS_sf"/>
</dbReference>
<feature type="domain" description="Amidase" evidence="2">
    <location>
        <begin position="28"/>
        <end position="138"/>
    </location>
</feature>
<name>A0ABT2KF33_9RHOB</name>
<organism evidence="3 4">
    <name type="scientific">Alloyangia mangrovi</name>
    <dbReference type="NCBI Taxonomy" id="1779329"/>
    <lineage>
        <taxon>Bacteria</taxon>
        <taxon>Pseudomonadati</taxon>
        <taxon>Pseudomonadota</taxon>
        <taxon>Alphaproteobacteria</taxon>
        <taxon>Rhodobacterales</taxon>
        <taxon>Roseobacteraceae</taxon>
        <taxon>Alloyangia</taxon>
    </lineage>
</organism>
<sequence>MSVDLTAKVEAAIARVGALPDAERRAIFTEFSPERIRAEAADLLARHASGEAMPLYGTLVSVKDLFDEAGQVTGAGSRLLADRPAARADAPAVARLKRAGALMFGRSSMSEFAYSGVGLNPHHGTPSGALVQGGMPGGLQLGRGGLRRARHHRCGDRHRHRRLAAHSRRSKRHLGLQAEPGADRRAGRASAGADLRRARPDGAGPAVARPSRRGDGRRGAGRRRAGVAAPRGAFGSLHRRALGGGRRALRGGKGPARRHGTQPRAGRPERHRRRHLAQQDHRRGRGPSPLWHRSGPAGRNRRSPGALAHPLRRDPEHRRDRRRL</sequence>
<evidence type="ECO:0000256" key="1">
    <source>
        <dbReference type="SAM" id="MobiDB-lite"/>
    </source>
</evidence>
<dbReference type="InterPro" id="IPR023631">
    <property type="entry name" value="Amidase_dom"/>
</dbReference>
<dbReference type="PANTHER" id="PTHR11895:SF176">
    <property type="entry name" value="AMIDASE AMID-RELATED"/>
    <property type="match status" value="1"/>
</dbReference>
<accession>A0ABT2KF33</accession>
<dbReference type="Proteomes" id="UP000217448">
    <property type="component" value="Unassembled WGS sequence"/>
</dbReference>
<keyword evidence="4" id="KW-1185">Reference proteome</keyword>
<evidence type="ECO:0000259" key="2">
    <source>
        <dbReference type="Pfam" id="PF01425"/>
    </source>
</evidence>
<dbReference type="EMBL" id="NTHN02000001">
    <property type="protein sequence ID" value="MCT4368964.1"/>
    <property type="molecule type" value="Genomic_DNA"/>
</dbReference>
<dbReference type="SUPFAM" id="SSF75304">
    <property type="entry name" value="Amidase signature (AS) enzymes"/>
    <property type="match status" value="1"/>
</dbReference>
<dbReference type="Gene3D" id="3.90.1300.10">
    <property type="entry name" value="Amidase signature (AS) domain"/>
    <property type="match status" value="1"/>
</dbReference>
<feature type="region of interest" description="Disordered" evidence="1">
    <location>
        <begin position="143"/>
        <end position="324"/>
    </location>
</feature>
<evidence type="ECO:0000313" key="4">
    <source>
        <dbReference type="Proteomes" id="UP000217448"/>
    </source>
</evidence>
<feature type="compositionally biased region" description="Low complexity" evidence="1">
    <location>
        <begin position="226"/>
        <end position="236"/>
    </location>
</feature>
<protein>
    <recommendedName>
        <fullName evidence="2">Amidase domain-containing protein</fullName>
    </recommendedName>
</protein>
<proteinExistence type="predicted"/>
<dbReference type="Pfam" id="PF01425">
    <property type="entry name" value="Amidase"/>
    <property type="match status" value="1"/>
</dbReference>
<comment type="caution">
    <text evidence="3">The sequence shown here is derived from an EMBL/GenBank/DDBJ whole genome shotgun (WGS) entry which is preliminary data.</text>
</comment>